<name>A8GMR7_RICAH</name>
<evidence type="ECO:0000313" key="2">
    <source>
        <dbReference type="Proteomes" id="UP000006830"/>
    </source>
</evidence>
<reference evidence="1" key="1">
    <citation type="submission" date="2007-09" db="EMBL/GenBank/DDBJ databases">
        <title>Complete Genome Sequence of Rickettsia akari.</title>
        <authorList>
            <person name="Madan A."/>
            <person name="Fahey J."/>
            <person name="Helton E."/>
            <person name="Ketteman M."/>
            <person name="Madan A."/>
            <person name="Rodrigues S."/>
            <person name="Sanchez A."/>
            <person name="Whiting M."/>
            <person name="Dasch G."/>
            <person name="Eremeeva M."/>
        </authorList>
    </citation>
    <scope>NUCLEOTIDE SEQUENCE</scope>
    <source>
        <strain evidence="1">Hartford</strain>
    </source>
</reference>
<evidence type="ECO:0000313" key="1">
    <source>
        <dbReference type="EMBL" id="ABV74692.1"/>
    </source>
</evidence>
<dbReference type="STRING" id="293614.A1C_01905"/>
<sequence>MINLGANNEEQLVSLFKNMILSGHKIAIASFNDYHHAVKYALETLLGQEDAAKIYIKSA</sequence>
<organism evidence="1 2">
    <name type="scientific">Rickettsia akari (strain Hartford)</name>
    <dbReference type="NCBI Taxonomy" id="293614"/>
    <lineage>
        <taxon>Bacteria</taxon>
        <taxon>Pseudomonadati</taxon>
        <taxon>Pseudomonadota</taxon>
        <taxon>Alphaproteobacteria</taxon>
        <taxon>Rickettsiales</taxon>
        <taxon>Rickettsiaceae</taxon>
        <taxon>Rickettsieae</taxon>
        <taxon>Rickettsia</taxon>
        <taxon>spotted fever group</taxon>
    </lineage>
</organism>
<dbReference type="Proteomes" id="UP000006830">
    <property type="component" value="Chromosome"/>
</dbReference>
<protein>
    <submittedName>
        <fullName evidence="1">Uncharacterized protein</fullName>
    </submittedName>
</protein>
<keyword evidence="2" id="KW-1185">Reference proteome</keyword>
<proteinExistence type="predicted"/>
<dbReference type="EMBL" id="CP000847">
    <property type="protein sequence ID" value="ABV74692.1"/>
    <property type="molecule type" value="Genomic_DNA"/>
</dbReference>
<dbReference type="AlphaFoldDB" id="A8GMR7"/>
<dbReference type="KEGG" id="rak:A1C_01905"/>
<accession>A8GMR7</accession>
<gene>
    <name evidence="1" type="ordered locus">A1C_01905</name>
</gene>
<dbReference type="RefSeq" id="WP_012149326.1">
    <property type="nucleotide sequence ID" value="NC_009881.1"/>
</dbReference>
<dbReference type="HOGENOM" id="CLU_2957723_0_0_5"/>